<keyword evidence="2" id="KW-1185">Reference proteome</keyword>
<dbReference type="InterPro" id="IPR052980">
    <property type="entry name" value="Crinkler_effector"/>
</dbReference>
<dbReference type="HOGENOM" id="CLU_028570_0_0_1"/>
<gene>
    <name evidence="1" type="ORF">SELMODRAFT_422596</name>
</gene>
<sequence>MDVEWDVLLFYCIVSAEEVEPSGHVVRRRGTCTGVAAGTTFSGALEAVQEAAGAKGGDEVHRLRFKPKPAWVALTPQVSGYVCQKGDELFFRVTRPVLPTKVKGVPAGVASLARAGETDHQKFWILDRDPLGNFVRPFLLWKRKAYTSLETKLLTETARIFIVLGTAGTGKTFFGYHWITRLGQMGHERVLYKKEGATVYVLNLRRHCVEGAYDMDDKVITDMLDDPSLWLVIDGKQKAAVEGVCKILLTCSTQKSNYGEFGKSGDCLKLYISVWSREEVEAFFSDFEVHRSQFESMKVVDKTTALQAFDYLGGVARYILTKWKLKDGRDRVRDAVQRLGSSVQDARLVLCAGHFKNVSDCVLHIVASDDHLEVKSRRFASEALMKELGEQYIQAGVAAMVKFLKHTFSCPWVGGLWGKLYESLVHRLLSRGGNFRVKEVFEDGRRPAETSIAVAPHVMEEANSAVDLKAKMGKGKYVKPTSETLPCAMDDNILVQVFKKRDVKASGLEKVDAVLKKNSYNLWSCVPKETYPLTGWQDYKSSSDGGGHGKDIPVLQKMRQFVVAVDYEDARSLLGCAIPLGQLREGRWHFELGEELKVPNSKNWRETGSSSSSQRATTNIVPCSDLSNLFNSRLWEVVNFES</sequence>
<organism evidence="2">
    <name type="scientific">Selaginella moellendorffii</name>
    <name type="common">Spikemoss</name>
    <dbReference type="NCBI Taxonomy" id="88036"/>
    <lineage>
        <taxon>Eukaryota</taxon>
        <taxon>Viridiplantae</taxon>
        <taxon>Streptophyta</taxon>
        <taxon>Embryophyta</taxon>
        <taxon>Tracheophyta</taxon>
        <taxon>Lycopodiopsida</taxon>
        <taxon>Selaginellales</taxon>
        <taxon>Selaginellaceae</taxon>
        <taxon>Selaginella</taxon>
    </lineage>
</organism>
<proteinExistence type="predicted"/>
<dbReference type="PANTHER" id="PTHR33129:SF1">
    <property type="entry name" value="ATP-BINDING PROTEIN"/>
    <property type="match status" value="1"/>
</dbReference>
<dbReference type="KEGG" id="smo:SELMODRAFT_422596"/>
<protein>
    <recommendedName>
        <fullName evidence="3">Crinkler (CRN) family protein</fullName>
    </recommendedName>
</protein>
<reference evidence="1 2" key="1">
    <citation type="journal article" date="2011" name="Science">
        <title>The Selaginella genome identifies genetic changes associated with the evolution of vascular plants.</title>
        <authorList>
            <person name="Banks J.A."/>
            <person name="Nishiyama T."/>
            <person name="Hasebe M."/>
            <person name="Bowman J.L."/>
            <person name="Gribskov M."/>
            <person name="dePamphilis C."/>
            <person name="Albert V.A."/>
            <person name="Aono N."/>
            <person name="Aoyama T."/>
            <person name="Ambrose B.A."/>
            <person name="Ashton N.W."/>
            <person name="Axtell M.J."/>
            <person name="Barker E."/>
            <person name="Barker M.S."/>
            <person name="Bennetzen J.L."/>
            <person name="Bonawitz N.D."/>
            <person name="Chapple C."/>
            <person name="Cheng C."/>
            <person name="Correa L.G."/>
            <person name="Dacre M."/>
            <person name="DeBarry J."/>
            <person name="Dreyer I."/>
            <person name="Elias M."/>
            <person name="Engstrom E.M."/>
            <person name="Estelle M."/>
            <person name="Feng L."/>
            <person name="Finet C."/>
            <person name="Floyd S.K."/>
            <person name="Frommer W.B."/>
            <person name="Fujita T."/>
            <person name="Gramzow L."/>
            <person name="Gutensohn M."/>
            <person name="Harholt J."/>
            <person name="Hattori M."/>
            <person name="Heyl A."/>
            <person name="Hirai T."/>
            <person name="Hiwatashi Y."/>
            <person name="Ishikawa M."/>
            <person name="Iwata M."/>
            <person name="Karol K.G."/>
            <person name="Koehler B."/>
            <person name="Kolukisaoglu U."/>
            <person name="Kubo M."/>
            <person name="Kurata T."/>
            <person name="Lalonde S."/>
            <person name="Li K."/>
            <person name="Li Y."/>
            <person name="Litt A."/>
            <person name="Lyons E."/>
            <person name="Manning G."/>
            <person name="Maruyama T."/>
            <person name="Michael T.P."/>
            <person name="Mikami K."/>
            <person name="Miyazaki S."/>
            <person name="Morinaga S."/>
            <person name="Murata T."/>
            <person name="Mueller-Roeber B."/>
            <person name="Nelson D.R."/>
            <person name="Obara M."/>
            <person name="Oguri Y."/>
            <person name="Olmstead R.G."/>
            <person name="Onodera N."/>
            <person name="Petersen B.L."/>
            <person name="Pils B."/>
            <person name="Prigge M."/>
            <person name="Rensing S.A."/>
            <person name="Riano-Pachon D.M."/>
            <person name="Roberts A.W."/>
            <person name="Sato Y."/>
            <person name="Scheller H.V."/>
            <person name="Schulz B."/>
            <person name="Schulz C."/>
            <person name="Shakirov E.V."/>
            <person name="Shibagaki N."/>
            <person name="Shinohara N."/>
            <person name="Shippen D.E."/>
            <person name="Soerensen I."/>
            <person name="Sotooka R."/>
            <person name="Sugimoto N."/>
            <person name="Sugita M."/>
            <person name="Sumikawa N."/>
            <person name="Tanurdzic M."/>
            <person name="Theissen G."/>
            <person name="Ulvskov P."/>
            <person name="Wakazuki S."/>
            <person name="Weng J.K."/>
            <person name="Willats W.W."/>
            <person name="Wipf D."/>
            <person name="Wolf P.G."/>
            <person name="Yang L."/>
            <person name="Zimmer A.D."/>
            <person name="Zhu Q."/>
            <person name="Mitros T."/>
            <person name="Hellsten U."/>
            <person name="Loque D."/>
            <person name="Otillar R."/>
            <person name="Salamov A."/>
            <person name="Schmutz J."/>
            <person name="Shapiro H."/>
            <person name="Lindquist E."/>
            <person name="Lucas S."/>
            <person name="Rokhsar D."/>
            <person name="Grigoriev I.V."/>
        </authorList>
    </citation>
    <scope>NUCLEOTIDE SEQUENCE [LARGE SCALE GENOMIC DNA]</scope>
</reference>
<dbReference type="EMBL" id="GL377622">
    <property type="protein sequence ID" value="EFJ15702.1"/>
    <property type="molecule type" value="Genomic_DNA"/>
</dbReference>
<dbReference type="AlphaFoldDB" id="D8SIY2"/>
<evidence type="ECO:0008006" key="3">
    <source>
        <dbReference type="Google" id="ProtNLM"/>
    </source>
</evidence>
<dbReference type="Gramene" id="EFJ15702">
    <property type="protein sequence ID" value="EFJ15702"/>
    <property type="gene ID" value="SELMODRAFT_422596"/>
</dbReference>
<accession>D8SIY2</accession>
<dbReference type="InParanoid" id="D8SIY2"/>
<evidence type="ECO:0000313" key="1">
    <source>
        <dbReference type="EMBL" id="EFJ15702.1"/>
    </source>
</evidence>
<name>D8SIY2_SELML</name>
<evidence type="ECO:0000313" key="2">
    <source>
        <dbReference type="Proteomes" id="UP000001514"/>
    </source>
</evidence>
<dbReference type="Proteomes" id="UP000001514">
    <property type="component" value="Unassembled WGS sequence"/>
</dbReference>
<dbReference type="PANTHER" id="PTHR33129">
    <property type="entry name" value="PROTEIN KINASE DOMAIN-CONTAINING PROTEIN-RELATED"/>
    <property type="match status" value="1"/>
</dbReference>